<name>X1V6R9_9ZZZZ</name>
<dbReference type="GO" id="GO:0016625">
    <property type="term" value="F:oxidoreductase activity, acting on the aldehyde or oxo group of donors, iron-sulfur protein as acceptor"/>
    <property type="evidence" value="ECO:0007669"/>
    <property type="project" value="InterPro"/>
</dbReference>
<comment type="caution">
    <text evidence="2">The sequence shown here is derived from an EMBL/GenBank/DDBJ whole genome shotgun (WGS) entry which is preliminary data.</text>
</comment>
<accession>X1V6R9</accession>
<protein>
    <recommendedName>
        <fullName evidence="1">Aldehyde ferredoxin oxidoreductase C-terminal domain-containing protein</fullName>
    </recommendedName>
</protein>
<dbReference type="PANTHER" id="PTHR30038:SF0">
    <property type="entry name" value="TUNGSTEN-CONTAINING ALDEHYDE FERREDOXIN OXIDOREDUCTASE"/>
    <property type="match status" value="1"/>
</dbReference>
<feature type="domain" description="Aldehyde ferredoxin oxidoreductase C-terminal" evidence="1">
    <location>
        <begin position="36"/>
        <end position="121"/>
    </location>
</feature>
<sequence>ALKKKIRDLEFNPERYVDEFLLTEKEKNQIAELAEKKTELMKLGERSINMARIFNLREGFTSKDDTLPEVFYHNFKGGPLDGQGAINKEDFEEAIKLRYELMGWDPDTGIPTPAKLIELGLDWLINEVKR</sequence>
<evidence type="ECO:0000259" key="1">
    <source>
        <dbReference type="Pfam" id="PF01314"/>
    </source>
</evidence>
<dbReference type="InterPro" id="IPR013985">
    <property type="entry name" value="Ald_Fedxn_OxRdtase_dom3"/>
</dbReference>
<dbReference type="Pfam" id="PF01314">
    <property type="entry name" value="AFOR_C"/>
    <property type="match status" value="1"/>
</dbReference>
<dbReference type="Gene3D" id="1.10.599.10">
    <property type="entry name" value="Aldehyde Ferredoxin Oxidoreductase Protein, subunit A, domain 3"/>
    <property type="match status" value="1"/>
</dbReference>
<feature type="non-terminal residue" evidence="2">
    <location>
        <position position="1"/>
    </location>
</feature>
<dbReference type="GO" id="GO:0051536">
    <property type="term" value="F:iron-sulfur cluster binding"/>
    <property type="evidence" value="ECO:0007669"/>
    <property type="project" value="InterPro"/>
</dbReference>
<dbReference type="PANTHER" id="PTHR30038">
    <property type="entry name" value="ALDEHYDE FERREDOXIN OXIDOREDUCTASE"/>
    <property type="match status" value="1"/>
</dbReference>
<dbReference type="SUPFAM" id="SSF48310">
    <property type="entry name" value="Aldehyde ferredoxin oxidoreductase, C-terminal domains"/>
    <property type="match status" value="1"/>
</dbReference>
<proteinExistence type="predicted"/>
<dbReference type="InterPro" id="IPR051919">
    <property type="entry name" value="W-dependent_AOR"/>
</dbReference>
<organism evidence="2">
    <name type="scientific">marine sediment metagenome</name>
    <dbReference type="NCBI Taxonomy" id="412755"/>
    <lineage>
        <taxon>unclassified sequences</taxon>
        <taxon>metagenomes</taxon>
        <taxon>ecological metagenomes</taxon>
    </lineage>
</organism>
<dbReference type="EMBL" id="BARW01029307">
    <property type="protein sequence ID" value="GAJ08051.1"/>
    <property type="molecule type" value="Genomic_DNA"/>
</dbReference>
<dbReference type="AlphaFoldDB" id="X1V6R9"/>
<gene>
    <name evidence="2" type="ORF">S12H4_47128</name>
</gene>
<dbReference type="InterPro" id="IPR036021">
    <property type="entry name" value="Tungsten_al_ferr_oxy-like_C"/>
</dbReference>
<dbReference type="InterPro" id="IPR001203">
    <property type="entry name" value="OxRdtase_Ald_Fedxn_C"/>
</dbReference>
<dbReference type="GO" id="GO:0009055">
    <property type="term" value="F:electron transfer activity"/>
    <property type="evidence" value="ECO:0007669"/>
    <property type="project" value="InterPro"/>
</dbReference>
<evidence type="ECO:0000313" key="2">
    <source>
        <dbReference type="EMBL" id="GAJ08051.1"/>
    </source>
</evidence>
<reference evidence="2" key="1">
    <citation type="journal article" date="2014" name="Front. Microbiol.">
        <title>High frequency of phylogenetically diverse reductive dehalogenase-homologous genes in deep subseafloor sedimentary metagenomes.</title>
        <authorList>
            <person name="Kawai M."/>
            <person name="Futagami T."/>
            <person name="Toyoda A."/>
            <person name="Takaki Y."/>
            <person name="Nishi S."/>
            <person name="Hori S."/>
            <person name="Arai W."/>
            <person name="Tsubouchi T."/>
            <person name="Morono Y."/>
            <person name="Uchiyama I."/>
            <person name="Ito T."/>
            <person name="Fujiyama A."/>
            <person name="Inagaki F."/>
            <person name="Takami H."/>
        </authorList>
    </citation>
    <scope>NUCLEOTIDE SEQUENCE</scope>
    <source>
        <strain evidence="2">Expedition CK06-06</strain>
    </source>
</reference>